<dbReference type="PANTHER" id="PTHR21301:SF10">
    <property type="entry name" value="REVERSE TRANSCRIPTASE DOMAIN-CONTAINING PROTEIN"/>
    <property type="match status" value="1"/>
</dbReference>
<dbReference type="PANTHER" id="PTHR21301">
    <property type="entry name" value="REVERSE TRANSCRIPTASE"/>
    <property type="match status" value="1"/>
</dbReference>
<proteinExistence type="predicted"/>
<sequence length="257" mass="29577">MRKDKSNCATDAFTLFAEDPTKKQAAAIKKKIKQLARQQMITPDDAKGMILDDYRIGRAYGLPKRHKPDVPLRIIVPFIESPTYNMAKWLCRDLKHLTHGSEYSINNSQLSFPRMHDRRPKIWLRYVDDTFVTINNNDAKMVHQRLNEVFRAIQSTHVGAVGDSLPFLDVRIQKLSDGSLAKNVYRKGSNADIILNYGNNDLAVPKRSCVQTLFHRTYRNCNGDDLFNDELAYLYQLFQSDGYSMSFVKNCLSVKHN</sequence>
<keyword evidence="3" id="KW-1185">Reference proteome</keyword>
<evidence type="ECO:0000313" key="2">
    <source>
        <dbReference type="EMBL" id="VDN09303.1"/>
    </source>
</evidence>
<dbReference type="EMBL" id="UYRU01046766">
    <property type="protein sequence ID" value="VDN09303.1"/>
    <property type="molecule type" value="Genomic_DNA"/>
</dbReference>
<accession>A0A3P7LFB9</accession>
<name>A0A3P7LFB9_DIBLA</name>
<protein>
    <recommendedName>
        <fullName evidence="1">Helix-turn-helix domain-containing protein</fullName>
    </recommendedName>
</protein>
<dbReference type="InterPro" id="IPR058912">
    <property type="entry name" value="HTH_animal"/>
</dbReference>
<evidence type="ECO:0000313" key="3">
    <source>
        <dbReference type="Proteomes" id="UP000281553"/>
    </source>
</evidence>
<dbReference type="AlphaFoldDB" id="A0A3P7LFB9"/>
<dbReference type="OrthoDB" id="10047121at2759"/>
<evidence type="ECO:0000259" key="1">
    <source>
        <dbReference type="Pfam" id="PF26215"/>
    </source>
</evidence>
<dbReference type="Pfam" id="PF26215">
    <property type="entry name" value="HTH_animal"/>
    <property type="match status" value="1"/>
</dbReference>
<reference evidence="2 3" key="1">
    <citation type="submission" date="2018-11" db="EMBL/GenBank/DDBJ databases">
        <authorList>
            <consortium name="Pathogen Informatics"/>
        </authorList>
    </citation>
    <scope>NUCLEOTIDE SEQUENCE [LARGE SCALE GENOMIC DNA]</scope>
</reference>
<gene>
    <name evidence="2" type="ORF">DILT_LOCUS5134</name>
</gene>
<dbReference type="Proteomes" id="UP000281553">
    <property type="component" value="Unassembled WGS sequence"/>
</dbReference>
<organism evidence="2 3">
    <name type="scientific">Dibothriocephalus latus</name>
    <name type="common">Fish tapeworm</name>
    <name type="synonym">Diphyllobothrium latum</name>
    <dbReference type="NCBI Taxonomy" id="60516"/>
    <lineage>
        <taxon>Eukaryota</taxon>
        <taxon>Metazoa</taxon>
        <taxon>Spiralia</taxon>
        <taxon>Lophotrochozoa</taxon>
        <taxon>Platyhelminthes</taxon>
        <taxon>Cestoda</taxon>
        <taxon>Eucestoda</taxon>
        <taxon>Diphyllobothriidea</taxon>
        <taxon>Diphyllobothriidae</taxon>
        <taxon>Dibothriocephalus</taxon>
    </lineage>
</organism>
<feature type="domain" description="Helix-turn-helix" evidence="1">
    <location>
        <begin position="206"/>
        <end position="251"/>
    </location>
</feature>